<dbReference type="Pfam" id="PF13310">
    <property type="entry name" value="Virulence_RhuM"/>
    <property type="match status" value="1"/>
</dbReference>
<accession>A0A0R1GVA0</accession>
<gene>
    <name evidence="1" type="ORF">FC62_GL001031</name>
</gene>
<dbReference type="Proteomes" id="UP000050909">
    <property type="component" value="Unassembled WGS sequence"/>
</dbReference>
<sequence>MNYYNLDAIISVGYRVNSIQATEFRKWATKTLNEYMIKGFVLDDERLKQGSNLLNQDYFDELLERVRSILASERRIWQKITDIFQEISSDYDKNSPITRNFYATVQNKFHYAISGHTGSEIIYNKANKDQPHMGLTTWKNAPDGRILKSDAMVAKNYLTEPQIKSLERNVSGYFDYVEDLLERRHNFTMQDFVTSINQY</sequence>
<dbReference type="EMBL" id="AZCV01000002">
    <property type="protein sequence ID" value="KRK38251.1"/>
    <property type="molecule type" value="Genomic_DNA"/>
</dbReference>
<keyword evidence="2" id="KW-1185">Reference proteome</keyword>
<dbReference type="PANTHER" id="PTHR35810:SF1">
    <property type="entry name" value="CYTOPLASMIC PROTEIN"/>
    <property type="match status" value="1"/>
</dbReference>
<evidence type="ECO:0000313" key="2">
    <source>
        <dbReference type="Proteomes" id="UP000050909"/>
    </source>
</evidence>
<dbReference type="AlphaFoldDB" id="A0A0R1GVA0"/>
<comment type="caution">
    <text evidence="1">The sequence shown here is derived from an EMBL/GenBank/DDBJ whole genome shotgun (WGS) entry which is preliminary data.</text>
</comment>
<organism evidence="1 2">
    <name type="scientific">Amylolactobacillus amylotrophicus DSM 20534</name>
    <dbReference type="NCBI Taxonomy" id="1423722"/>
    <lineage>
        <taxon>Bacteria</taxon>
        <taxon>Bacillati</taxon>
        <taxon>Bacillota</taxon>
        <taxon>Bacilli</taxon>
        <taxon>Lactobacillales</taxon>
        <taxon>Lactobacillaceae</taxon>
        <taxon>Amylolactobacillus</taxon>
    </lineage>
</organism>
<dbReference type="PANTHER" id="PTHR35810">
    <property type="entry name" value="CYTOPLASMIC PROTEIN-RELATED"/>
    <property type="match status" value="1"/>
</dbReference>
<evidence type="ECO:0000313" key="1">
    <source>
        <dbReference type="EMBL" id="KRK38251.1"/>
    </source>
</evidence>
<reference evidence="1 2" key="1">
    <citation type="journal article" date="2015" name="Genome Announc.">
        <title>Expanding the biotechnology potential of lactobacilli through comparative genomics of 213 strains and associated genera.</title>
        <authorList>
            <person name="Sun Z."/>
            <person name="Harris H.M."/>
            <person name="McCann A."/>
            <person name="Guo C."/>
            <person name="Argimon S."/>
            <person name="Zhang W."/>
            <person name="Yang X."/>
            <person name="Jeffery I.B."/>
            <person name="Cooney J.C."/>
            <person name="Kagawa T.F."/>
            <person name="Liu W."/>
            <person name="Song Y."/>
            <person name="Salvetti E."/>
            <person name="Wrobel A."/>
            <person name="Rasinkangas P."/>
            <person name="Parkhill J."/>
            <person name="Rea M.C."/>
            <person name="O'Sullivan O."/>
            <person name="Ritari J."/>
            <person name="Douillard F.P."/>
            <person name="Paul Ross R."/>
            <person name="Yang R."/>
            <person name="Briner A.E."/>
            <person name="Felis G.E."/>
            <person name="de Vos W.M."/>
            <person name="Barrangou R."/>
            <person name="Klaenhammer T.R."/>
            <person name="Caufield P.W."/>
            <person name="Cui Y."/>
            <person name="Zhang H."/>
            <person name="O'Toole P.W."/>
        </authorList>
    </citation>
    <scope>NUCLEOTIDE SEQUENCE [LARGE SCALE GENOMIC DNA]</scope>
    <source>
        <strain evidence="1 2">DSM 20534</strain>
    </source>
</reference>
<proteinExistence type="predicted"/>
<dbReference type="PATRIC" id="fig|1423722.3.peg.1048"/>
<protein>
    <submittedName>
        <fullName evidence="1">Virulence protein</fullName>
    </submittedName>
</protein>
<dbReference type="InterPro" id="IPR011204">
    <property type="entry name" value="Virulence_RhuM-like"/>
</dbReference>
<name>A0A0R1GVA0_9LACO</name>